<protein>
    <recommendedName>
        <fullName evidence="3">S-methyl-5-thioribose-1-phosphate isomerase</fullName>
    </recommendedName>
</protein>
<dbReference type="Gene3D" id="1.20.120.420">
    <property type="entry name" value="translation initiation factor eif-2b, domain 1"/>
    <property type="match status" value="1"/>
</dbReference>
<evidence type="ECO:0000313" key="1">
    <source>
        <dbReference type="EMBL" id="MCL6269704.1"/>
    </source>
</evidence>
<gene>
    <name evidence="1" type="ORF">M3P05_07100</name>
</gene>
<evidence type="ECO:0008006" key="3">
    <source>
        <dbReference type="Google" id="ProtNLM"/>
    </source>
</evidence>
<dbReference type="InterPro" id="IPR027363">
    <property type="entry name" value="M1Pi_N"/>
</dbReference>
<name>A0ABT0PE90_9GAMM</name>
<keyword evidence="2" id="KW-1185">Reference proteome</keyword>
<dbReference type="Proteomes" id="UP001203338">
    <property type="component" value="Unassembled WGS sequence"/>
</dbReference>
<dbReference type="InterPro" id="IPR037171">
    <property type="entry name" value="NagB/RpiA_transferase-like"/>
</dbReference>
<proteinExistence type="predicted"/>
<organism evidence="1 2">
    <name type="scientific">Parendozoicomonas callyspongiae</name>
    <dbReference type="NCBI Taxonomy" id="2942213"/>
    <lineage>
        <taxon>Bacteria</taxon>
        <taxon>Pseudomonadati</taxon>
        <taxon>Pseudomonadota</taxon>
        <taxon>Gammaproteobacteria</taxon>
        <taxon>Oceanospirillales</taxon>
        <taxon>Endozoicomonadaceae</taxon>
        <taxon>Parendozoicomonas</taxon>
    </lineage>
</organism>
<dbReference type="RefSeq" id="WP_249698782.1">
    <property type="nucleotide sequence ID" value="NZ_JAMFLX010000007.1"/>
</dbReference>
<dbReference type="SUPFAM" id="SSF100950">
    <property type="entry name" value="NagB/RpiA/CoA transferase-like"/>
    <property type="match status" value="1"/>
</dbReference>
<reference evidence="1 2" key="1">
    <citation type="submission" date="2022-05" db="EMBL/GenBank/DDBJ databases">
        <authorList>
            <person name="Park J.-S."/>
        </authorList>
    </citation>
    <scope>NUCLEOTIDE SEQUENCE [LARGE SCALE GENOMIC DNA]</scope>
    <source>
        <strain evidence="1 2">2012CJ34-2</strain>
    </source>
</reference>
<sequence>MNVNGKHYRSIWMESPGGDFLTLDQKLLPYQFEVIPIRSVNDAATAIEDMTVRGAPLIGATAACGMALQVRESASDQFIEQAYL</sequence>
<comment type="caution">
    <text evidence="1">The sequence shown here is derived from an EMBL/GenBank/DDBJ whole genome shotgun (WGS) entry which is preliminary data.</text>
</comment>
<dbReference type="EMBL" id="JAMFLX010000007">
    <property type="protein sequence ID" value="MCL6269704.1"/>
    <property type="molecule type" value="Genomic_DNA"/>
</dbReference>
<accession>A0ABT0PE90</accession>
<evidence type="ECO:0000313" key="2">
    <source>
        <dbReference type="Proteomes" id="UP001203338"/>
    </source>
</evidence>